<reference evidence="4" key="1">
    <citation type="journal article" date="2019" name="Sci. Rep.">
        <title>Draft genome of Tanacetum cinerariifolium, the natural source of mosquito coil.</title>
        <authorList>
            <person name="Yamashiro T."/>
            <person name="Shiraishi A."/>
            <person name="Satake H."/>
            <person name="Nakayama K."/>
        </authorList>
    </citation>
    <scope>NUCLEOTIDE SEQUENCE</scope>
</reference>
<dbReference type="EMBL" id="BKCJ010004502">
    <property type="protein sequence ID" value="GEU61433.1"/>
    <property type="molecule type" value="Genomic_DNA"/>
</dbReference>
<feature type="compositionally biased region" description="Polar residues" evidence="2">
    <location>
        <begin position="251"/>
        <end position="266"/>
    </location>
</feature>
<feature type="signal peptide" evidence="3">
    <location>
        <begin position="1"/>
        <end position="24"/>
    </location>
</feature>
<accession>A0A6L2LHY8</accession>
<comment type="caution">
    <text evidence="4">The sequence shown here is derived from an EMBL/GenBank/DDBJ whole genome shotgun (WGS) entry which is preliminary data.</text>
</comment>
<dbReference type="AlphaFoldDB" id="A0A6L2LHY8"/>
<keyword evidence="3" id="KW-0732">Signal</keyword>
<feature type="coiled-coil region" evidence="1">
    <location>
        <begin position="78"/>
        <end position="105"/>
    </location>
</feature>
<feature type="chain" id="PRO_5026672263" evidence="3">
    <location>
        <begin position="25"/>
        <end position="266"/>
    </location>
</feature>
<feature type="region of interest" description="Disordered" evidence="2">
    <location>
        <begin position="247"/>
        <end position="266"/>
    </location>
</feature>
<evidence type="ECO:0000256" key="3">
    <source>
        <dbReference type="SAM" id="SignalP"/>
    </source>
</evidence>
<gene>
    <name evidence="4" type="ORF">Tci_033411</name>
</gene>
<organism evidence="4">
    <name type="scientific">Tanacetum cinerariifolium</name>
    <name type="common">Dalmatian daisy</name>
    <name type="synonym">Chrysanthemum cinerariifolium</name>
    <dbReference type="NCBI Taxonomy" id="118510"/>
    <lineage>
        <taxon>Eukaryota</taxon>
        <taxon>Viridiplantae</taxon>
        <taxon>Streptophyta</taxon>
        <taxon>Embryophyta</taxon>
        <taxon>Tracheophyta</taxon>
        <taxon>Spermatophyta</taxon>
        <taxon>Magnoliopsida</taxon>
        <taxon>eudicotyledons</taxon>
        <taxon>Gunneridae</taxon>
        <taxon>Pentapetalae</taxon>
        <taxon>asterids</taxon>
        <taxon>campanulids</taxon>
        <taxon>Asterales</taxon>
        <taxon>Asteraceae</taxon>
        <taxon>Asteroideae</taxon>
        <taxon>Anthemideae</taxon>
        <taxon>Anthemidinae</taxon>
        <taxon>Tanacetum</taxon>
    </lineage>
</organism>
<proteinExistence type="predicted"/>
<evidence type="ECO:0000256" key="1">
    <source>
        <dbReference type="SAM" id="Coils"/>
    </source>
</evidence>
<evidence type="ECO:0000313" key="4">
    <source>
        <dbReference type="EMBL" id="GEU61433.1"/>
    </source>
</evidence>
<evidence type="ECO:0000256" key="2">
    <source>
        <dbReference type="SAM" id="MobiDB-lite"/>
    </source>
</evidence>
<protein>
    <submittedName>
        <fullName evidence="4">Uncharacterized protein</fullName>
    </submittedName>
</protein>
<keyword evidence="1" id="KW-0175">Coiled coil</keyword>
<sequence length="266" mass="29186">MLLSINLQLLVMVIAVGFWTPAKVKTINEDVRLQALVDGKKVIVNEASIRCDLRLDDAEGTACLPNTAIFEELARMRVLSLKQTKTNQAAKIEKLKKRVKKLEGKKKKRTYGLKRLYKGRSIANINQDEGTTLVDDTQRRMNEEDLFGVHNLDGDEVFVDVLAGEKEEQSKNVSEKEVSTADPVTTAGEVVTTANVKVSTALTTTTTIDDELTLAQTSIEIKAAKPKAITIAATTVTVISMMPKEKGTIMQEPSKTPSTKPIVSSQ</sequence>
<name>A0A6L2LHY8_TANCI</name>